<reference evidence="5 6" key="1">
    <citation type="journal article" date="2016" name="Environ. Microbiol.">
        <title>Genomic resolution of a cold subsurface aquifer community provides metabolic insights for novel microbes adapted to high CO concentrations.</title>
        <authorList>
            <person name="Probst A.J."/>
            <person name="Castelle C.J."/>
            <person name="Singh A."/>
            <person name="Brown C.T."/>
            <person name="Anantharaman K."/>
            <person name="Sharon I."/>
            <person name="Hug L.A."/>
            <person name="Burstein D."/>
            <person name="Emerson J.B."/>
            <person name="Thomas B.C."/>
            <person name="Banfield J.F."/>
        </authorList>
    </citation>
    <scope>NUCLEOTIDE SEQUENCE [LARGE SCALE GENOMIC DNA]</scope>
    <source>
        <strain evidence="5">CG2_30_40_21</strain>
    </source>
</reference>
<dbReference type="AlphaFoldDB" id="A0A1J5EC64"/>
<feature type="domain" description="ABC transporter" evidence="4">
    <location>
        <begin position="4"/>
        <end position="245"/>
    </location>
</feature>
<evidence type="ECO:0000259" key="4">
    <source>
        <dbReference type="PROSITE" id="PS50893"/>
    </source>
</evidence>
<keyword evidence="2" id="KW-0547">Nucleotide-binding</keyword>
<sequence length="262" mass="29052">MSLLEIQDLHVSIDGKKVLNGLNLTMEKGEVHVIMGPNGSGKSTLTMTILGYPSYNITAGKMTFSGTELNSMPIYERAKLGISIAYQTPPEIRGVKLRDIIRISGNKPLWNPQDEPEENIATPLLKKVGLNPEQFRDRDIGVGFSGGERKRAEIAQVFAAMPRLMILDEPDSGVDIDSLKTIAVDLGEYIKEQNCACLIITHYRHILPYLKPDIAHVMCGGKIMKSGNPFEVFTQIEEKGYCEYLGLCPPGIKEETERGMEI</sequence>
<dbReference type="Pfam" id="PF00005">
    <property type="entry name" value="ABC_tran"/>
    <property type="match status" value="1"/>
</dbReference>
<organism evidence="5 6">
    <name type="scientific">Candidatus Desantisbacteria bacterium CG2_30_40_21</name>
    <dbReference type="NCBI Taxonomy" id="1817895"/>
    <lineage>
        <taxon>Bacteria</taxon>
        <taxon>Candidatus Desantisiibacteriota</taxon>
    </lineage>
</organism>
<evidence type="ECO:0000256" key="2">
    <source>
        <dbReference type="ARBA" id="ARBA00022741"/>
    </source>
</evidence>
<dbReference type="InterPro" id="IPR010230">
    <property type="entry name" value="FeS-cluster_ATPase_SufC"/>
</dbReference>
<dbReference type="GO" id="GO:0016887">
    <property type="term" value="F:ATP hydrolysis activity"/>
    <property type="evidence" value="ECO:0007669"/>
    <property type="project" value="InterPro"/>
</dbReference>
<evidence type="ECO:0000256" key="3">
    <source>
        <dbReference type="ARBA" id="ARBA00022840"/>
    </source>
</evidence>
<dbReference type="InterPro" id="IPR003593">
    <property type="entry name" value="AAA+_ATPase"/>
</dbReference>
<dbReference type="InterPro" id="IPR003439">
    <property type="entry name" value="ABC_transporter-like_ATP-bd"/>
</dbReference>
<dbReference type="PROSITE" id="PS00211">
    <property type="entry name" value="ABC_TRANSPORTER_1"/>
    <property type="match status" value="1"/>
</dbReference>
<comment type="similarity">
    <text evidence="1">Belongs to the ABC transporter superfamily. Ycf16 family.</text>
</comment>
<accession>A0A1J5EC64</accession>
<dbReference type="EMBL" id="MNYI01000075">
    <property type="protein sequence ID" value="OIP41615.1"/>
    <property type="molecule type" value="Genomic_DNA"/>
</dbReference>
<dbReference type="Proteomes" id="UP000183085">
    <property type="component" value="Unassembled WGS sequence"/>
</dbReference>
<protein>
    <submittedName>
        <fullName evidence="5">Fe-S cluster assembly ATPase SufC</fullName>
    </submittedName>
</protein>
<evidence type="ECO:0000313" key="6">
    <source>
        <dbReference type="Proteomes" id="UP000183085"/>
    </source>
</evidence>
<dbReference type="PROSITE" id="PS50893">
    <property type="entry name" value="ABC_TRANSPORTER_2"/>
    <property type="match status" value="1"/>
</dbReference>
<evidence type="ECO:0000256" key="1">
    <source>
        <dbReference type="ARBA" id="ARBA00006216"/>
    </source>
</evidence>
<dbReference type="Gene3D" id="3.40.50.300">
    <property type="entry name" value="P-loop containing nucleotide triphosphate hydrolases"/>
    <property type="match status" value="1"/>
</dbReference>
<keyword evidence="3" id="KW-0067">ATP-binding</keyword>
<dbReference type="CDD" id="cd03217">
    <property type="entry name" value="ABC_FeS_Assembly"/>
    <property type="match status" value="1"/>
</dbReference>
<dbReference type="PANTHER" id="PTHR43204">
    <property type="entry name" value="ABC TRANSPORTER I FAMILY MEMBER 6, CHLOROPLASTIC"/>
    <property type="match status" value="1"/>
</dbReference>
<dbReference type="SMART" id="SM00382">
    <property type="entry name" value="AAA"/>
    <property type="match status" value="1"/>
</dbReference>
<dbReference type="SUPFAM" id="SSF52540">
    <property type="entry name" value="P-loop containing nucleoside triphosphate hydrolases"/>
    <property type="match status" value="1"/>
</dbReference>
<dbReference type="InterPro" id="IPR027417">
    <property type="entry name" value="P-loop_NTPase"/>
</dbReference>
<proteinExistence type="inferred from homology"/>
<dbReference type="PANTHER" id="PTHR43204:SF1">
    <property type="entry name" value="ABC TRANSPORTER I FAMILY MEMBER 6, CHLOROPLASTIC"/>
    <property type="match status" value="1"/>
</dbReference>
<comment type="caution">
    <text evidence="5">The sequence shown here is derived from an EMBL/GenBank/DDBJ whole genome shotgun (WGS) entry which is preliminary data.</text>
</comment>
<gene>
    <name evidence="5" type="ORF">AUJ95_03040</name>
</gene>
<evidence type="ECO:0000313" key="5">
    <source>
        <dbReference type="EMBL" id="OIP41615.1"/>
    </source>
</evidence>
<name>A0A1J5EC64_9BACT</name>
<dbReference type="NCBIfam" id="TIGR01978">
    <property type="entry name" value="sufC"/>
    <property type="match status" value="1"/>
</dbReference>
<dbReference type="GO" id="GO:0005524">
    <property type="term" value="F:ATP binding"/>
    <property type="evidence" value="ECO:0007669"/>
    <property type="project" value="UniProtKB-KW"/>
</dbReference>
<dbReference type="InterPro" id="IPR017871">
    <property type="entry name" value="ABC_transporter-like_CS"/>
</dbReference>
<dbReference type="STRING" id="1817895.AUJ95_03040"/>